<feature type="transmembrane region" description="Helical" evidence="1">
    <location>
        <begin position="46"/>
        <end position="65"/>
    </location>
</feature>
<dbReference type="AlphaFoldDB" id="A0A0L0C4Y3"/>
<feature type="transmembrane region" description="Helical" evidence="1">
    <location>
        <begin position="9"/>
        <end position="26"/>
    </location>
</feature>
<keyword evidence="3" id="KW-1185">Reference proteome</keyword>
<dbReference type="OrthoDB" id="7979183at2759"/>
<keyword evidence="1" id="KW-0812">Transmembrane</keyword>
<protein>
    <submittedName>
        <fullName evidence="2">Uncharacterized protein</fullName>
    </submittedName>
</protein>
<dbReference type="EMBL" id="JRES01000984">
    <property type="protein sequence ID" value="KNC26489.1"/>
    <property type="molecule type" value="Genomic_DNA"/>
</dbReference>
<proteinExistence type="predicted"/>
<reference evidence="2 3" key="1">
    <citation type="journal article" date="2015" name="Nat. Commun.">
        <title>Lucilia cuprina genome unlocks parasitic fly biology to underpin future interventions.</title>
        <authorList>
            <person name="Anstead C.A."/>
            <person name="Korhonen P.K."/>
            <person name="Young N.D."/>
            <person name="Hall R.S."/>
            <person name="Jex A.R."/>
            <person name="Murali S.C."/>
            <person name="Hughes D.S."/>
            <person name="Lee S.F."/>
            <person name="Perry T."/>
            <person name="Stroehlein A.J."/>
            <person name="Ansell B.R."/>
            <person name="Breugelmans B."/>
            <person name="Hofmann A."/>
            <person name="Qu J."/>
            <person name="Dugan S."/>
            <person name="Lee S.L."/>
            <person name="Chao H."/>
            <person name="Dinh H."/>
            <person name="Han Y."/>
            <person name="Doddapaneni H.V."/>
            <person name="Worley K.C."/>
            <person name="Muzny D.M."/>
            <person name="Ioannidis P."/>
            <person name="Waterhouse R.M."/>
            <person name="Zdobnov E.M."/>
            <person name="James P.J."/>
            <person name="Bagnall N.H."/>
            <person name="Kotze A.C."/>
            <person name="Gibbs R.A."/>
            <person name="Richards S."/>
            <person name="Batterham P."/>
            <person name="Gasser R.B."/>
        </authorList>
    </citation>
    <scope>NUCLEOTIDE SEQUENCE [LARGE SCALE GENOMIC DNA]</scope>
    <source>
        <strain evidence="2 3">LS</strain>
        <tissue evidence="2">Full body</tissue>
    </source>
</reference>
<evidence type="ECO:0000313" key="3">
    <source>
        <dbReference type="Proteomes" id="UP000037069"/>
    </source>
</evidence>
<evidence type="ECO:0000313" key="2">
    <source>
        <dbReference type="EMBL" id="KNC26489.1"/>
    </source>
</evidence>
<gene>
    <name evidence="2" type="ORF">FF38_08640</name>
</gene>
<organism evidence="2 3">
    <name type="scientific">Lucilia cuprina</name>
    <name type="common">Green bottle fly</name>
    <name type="synonym">Australian sheep blowfly</name>
    <dbReference type="NCBI Taxonomy" id="7375"/>
    <lineage>
        <taxon>Eukaryota</taxon>
        <taxon>Metazoa</taxon>
        <taxon>Ecdysozoa</taxon>
        <taxon>Arthropoda</taxon>
        <taxon>Hexapoda</taxon>
        <taxon>Insecta</taxon>
        <taxon>Pterygota</taxon>
        <taxon>Neoptera</taxon>
        <taxon>Endopterygota</taxon>
        <taxon>Diptera</taxon>
        <taxon>Brachycera</taxon>
        <taxon>Muscomorpha</taxon>
        <taxon>Oestroidea</taxon>
        <taxon>Calliphoridae</taxon>
        <taxon>Luciliinae</taxon>
        <taxon>Lucilia</taxon>
    </lineage>
</organism>
<keyword evidence="1" id="KW-1133">Transmembrane helix</keyword>
<sequence length="162" mass="19334">MKFLSIKELLAIGEIVIGSLSLYNYFLTDFYDEKLLDLTLFKHRCICISLSFYCYFNACGTWFWFSNVKITKMLNRVHKVLVYLILNCLLVATHISYKSNYDSSVWGYFDQQIFFDEIERIQRSFYIILLIMTLCGVVIGFNVNFIRFRLLHLLKKKKRNQV</sequence>
<name>A0A0L0C4Y3_LUCCU</name>
<accession>A0A0L0C4Y3</accession>
<dbReference type="Proteomes" id="UP000037069">
    <property type="component" value="Unassembled WGS sequence"/>
</dbReference>
<keyword evidence="1" id="KW-0472">Membrane</keyword>
<comment type="caution">
    <text evidence="2">The sequence shown here is derived from an EMBL/GenBank/DDBJ whole genome shotgun (WGS) entry which is preliminary data.</text>
</comment>
<feature type="transmembrane region" description="Helical" evidence="1">
    <location>
        <begin position="77"/>
        <end position="97"/>
    </location>
</feature>
<feature type="transmembrane region" description="Helical" evidence="1">
    <location>
        <begin position="125"/>
        <end position="148"/>
    </location>
</feature>
<evidence type="ECO:0000256" key="1">
    <source>
        <dbReference type="SAM" id="Phobius"/>
    </source>
</evidence>